<feature type="region of interest" description="Disordered" evidence="1">
    <location>
        <begin position="97"/>
        <end position="119"/>
    </location>
</feature>
<evidence type="ECO:0000256" key="1">
    <source>
        <dbReference type="SAM" id="MobiDB-lite"/>
    </source>
</evidence>
<protein>
    <submittedName>
        <fullName evidence="2">Uncharacterized protein</fullName>
    </submittedName>
</protein>
<accession>A0A5B7GAQ9</accession>
<organism evidence="2 3">
    <name type="scientific">Portunus trituberculatus</name>
    <name type="common">Swimming crab</name>
    <name type="synonym">Neptunus trituberculatus</name>
    <dbReference type="NCBI Taxonomy" id="210409"/>
    <lineage>
        <taxon>Eukaryota</taxon>
        <taxon>Metazoa</taxon>
        <taxon>Ecdysozoa</taxon>
        <taxon>Arthropoda</taxon>
        <taxon>Crustacea</taxon>
        <taxon>Multicrustacea</taxon>
        <taxon>Malacostraca</taxon>
        <taxon>Eumalacostraca</taxon>
        <taxon>Eucarida</taxon>
        <taxon>Decapoda</taxon>
        <taxon>Pleocyemata</taxon>
        <taxon>Brachyura</taxon>
        <taxon>Eubrachyura</taxon>
        <taxon>Portunoidea</taxon>
        <taxon>Portunidae</taxon>
        <taxon>Portuninae</taxon>
        <taxon>Portunus</taxon>
    </lineage>
</organism>
<keyword evidence="3" id="KW-1185">Reference proteome</keyword>
<dbReference type="AlphaFoldDB" id="A0A5B7GAQ9"/>
<evidence type="ECO:0000313" key="2">
    <source>
        <dbReference type="EMBL" id="MPC57141.1"/>
    </source>
</evidence>
<comment type="caution">
    <text evidence="2">The sequence shown here is derived from an EMBL/GenBank/DDBJ whole genome shotgun (WGS) entry which is preliminary data.</text>
</comment>
<reference evidence="2 3" key="1">
    <citation type="submission" date="2019-05" db="EMBL/GenBank/DDBJ databases">
        <title>Another draft genome of Portunus trituberculatus and its Hox gene families provides insights of decapod evolution.</title>
        <authorList>
            <person name="Jeong J.-H."/>
            <person name="Song I."/>
            <person name="Kim S."/>
            <person name="Choi T."/>
            <person name="Kim D."/>
            <person name="Ryu S."/>
            <person name="Kim W."/>
        </authorList>
    </citation>
    <scope>NUCLEOTIDE SEQUENCE [LARGE SCALE GENOMIC DNA]</scope>
    <source>
        <tissue evidence="2">Muscle</tissue>
    </source>
</reference>
<dbReference type="Proteomes" id="UP000324222">
    <property type="component" value="Unassembled WGS sequence"/>
</dbReference>
<proteinExistence type="predicted"/>
<gene>
    <name evidence="2" type="ORF">E2C01_051115</name>
</gene>
<dbReference type="EMBL" id="VSRR010014535">
    <property type="protein sequence ID" value="MPC57141.1"/>
    <property type="molecule type" value="Genomic_DNA"/>
</dbReference>
<sequence>MFGQRDAMCHACFVCLAAVTTDEGSTWRPRKACGLLRRKMEAGTKPLHWRTRRDLLVAQENVLMHEGIGAAHFIRRPSVLKEPSVCLQRLSHHNMGGVFLSPRRPPGQQRRSARIMFSE</sequence>
<name>A0A5B7GAQ9_PORTR</name>
<evidence type="ECO:0000313" key="3">
    <source>
        <dbReference type="Proteomes" id="UP000324222"/>
    </source>
</evidence>